<reference evidence="2 3" key="1">
    <citation type="submission" date="2023-10" db="EMBL/GenBank/DDBJ databases">
        <authorList>
            <person name="Maclean D."/>
            <person name="Macfadyen A."/>
        </authorList>
    </citation>
    <scope>NUCLEOTIDE SEQUENCE [LARGE SCALE GENOMIC DNA]</scope>
</reference>
<comment type="caution">
    <text evidence="2">The sequence shown here is derived from an EMBL/GenBank/DDBJ whole genome shotgun (WGS) entry which is preliminary data.</text>
</comment>
<dbReference type="Proteomes" id="UP001314263">
    <property type="component" value="Unassembled WGS sequence"/>
</dbReference>
<dbReference type="PANTHER" id="PTHR15544:SF0">
    <property type="entry name" value="TETRATRICOPEPTIDE REPEAT PROTEIN 33"/>
    <property type="match status" value="1"/>
</dbReference>
<dbReference type="PROSITE" id="PS50005">
    <property type="entry name" value="TPR"/>
    <property type="match status" value="1"/>
</dbReference>
<dbReference type="InterPro" id="IPR011990">
    <property type="entry name" value="TPR-like_helical_dom_sf"/>
</dbReference>
<dbReference type="Gene3D" id="1.25.40.10">
    <property type="entry name" value="Tetratricopeptide repeat domain"/>
    <property type="match status" value="1"/>
</dbReference>
<gene>
    <name evidence="2" type="ORF">CVIRNUC_005090</name>
</gene>
<dbReference type="SMART" id="SM00028">
    <property type="entry name" value="TPR"/>
    <property type="match status" value="3"/>
</dbReference>
<evidence type="ECO:0008006" key="4">
    <source>
        <dbReference type="Google" id="ProtNLM"/>
    </source>
</evidence>
<keyword evidence="1" id="KW-0802">TPR repeat</keyword>
<name>A0AAV1I5A1_9CHLO</name>
<protein>
    <recommendedName>
        <fullName evidence="4">Tetratricopeptide repeat protein 33</fullName>
    </recommendedName>
</protein>
<dbReference type="InterPro" id="IPR052658">
    <property type="entry name" value="TPR-containing"/>
</dbReference>
<accession>A0AAV1I5A1</accession>
<evidence type="ECO:0000256" key="1">
    <source>
        <dbReference type="PROSITE-ProRule" id="PRU00339"/>
    </source>
</evidence>
<evidence type="ECO:0000313" key="3">
    <source>
        <dbReference type="Proteomes" id="UP001314263"/>
    </source>
</evidence>
<keyword evidence="3" id="KW-1185">Reference proteome</keyword>
<sequence>MQSSCHQGTHAADTMSVRLKIAKKRKIQAPPAAFAEPEDEAVPQLTDAEKNQQVQSLKDQGFQKAEEKDFSTAIRLWDEALILRPQNAELHEMKAQVLLEVKQYWPAVQAATSATSSEPSWAPGFVTLARAQYNYGEPEEALKSIDHALKLEPENVDALSEINDIRTQVQRRKREDQHTRVQTIEPD</sequence>
<evidence type="ECO:0000313" key="2">
    <source>
        <dbReference type="EMBL" id="CAK0780551.1"/>
    </source>
</evidence>
<proteinExistence type="predicted"/>
<feature type="repeat" description="TPR" evidence="1">
    <location>
        <begin position="122"/>
        <end position="155"/>
    </location>
</feature>
<dbReference type="SUPFAM" id="SSF48452">
    <property type="entry name" value="TPR-like"/>
    <property type="match status" value="1"/>
</dbReference>
<dbReference type="PANTHER" id="PTHR15544">
    <property type="entry name" value="OSMOSIS RESPONSIVE FACTOR"/>
    <property type="match status" value="1"/>
</dbReference>
<organism evidence="2 3">
    <name type="scientific">Coccomyxa viridis</name>
    <dbReference type="NCBI Taxonomy" id="1274662"/>
    <lineage>
        <taxon>Eukaryota</taxon>
        <taxon>Viridiplantae</taxon>
        <taxon>Chlorophyta</taxon>
        <taxon>core chlorophytes</taxon>
        <taxon>Trebouxiophyceae</taxon>
        <taxon>Trebouxiophyceae incertae sedis</taxon>
        <taxon>Coccomyxaceae</taxon>
        <taxon>Coccomyxa</taxon>
    </lineage>
</organism>
<dbReference type="EMBL" id="CAUYUE010000006">
    <property type="protein sequence ID" value="CAK0780551.1"/>
    <property type="molecule type" value="Genomic_DNA"/>
</dbReference>
<dbReference type="InterPro" id="IPR019734">
    <property type="entry name" value="TPR_rpt"/>
</dbReference>
<dbReference type="AlphaFoldDB" id="A0AAV1I5A1"/>